<dbReference type="AlphaFoldDB" id="A0A5B0SEX8"/>
<reference evidence="1 2" key="1">
    <citation type="submission" date="2019-05" db="EMBL/GenBank/DDBJ databases">
        <title>Emergence of the Ug99 lineage of the wheat stem rust pathogen through somatic hybridization.</title>
        <authorList>
            <person name="Li F."/>
            <person name="Upadhyaya N.M."/>
            <person name="Sperschneider J."/>
            <person name="Matny O."/>
            <person name="Nguyen-Phuc H."/>
            <person name="Mago R."/>
            <person name="Raley C."/>
            <person name="Miller M.E."/>
            <person name="Silverstein K.A.T."/>
            <person name="Henningsen E."/>
            <person name="Hirsch C.D."/>
            <person name="Visser B."/>
            <person name="Pretorius Z.A."/>
            <person name="Steffenson B.J."/>
            <person name="Schwessinger B."/>
            <person name="Dodds P.N."/>
            <person name="Figueroa M."/>
        </authorList>
    </citation>
    <scope>NUCLEOTIDE SEQUENCE [LARGE SCALE GENOMIC DNA]</scope>
    <source>
        <strain evidence="1 2">Ug99</strain>
    </source>
</reference>
<proteinExistence type="predicted"/>
<protein>
    <submittedName>
        <fullName evidence="1">Uncharacterized protein</fullName>
    </submittedName>
</protein>
<accession>A0A5B0SEX8</accession>
<evidence type="ECO:0000313" key="2">
    <source>
        <dbReference type="Proteomes" id="UP000325313"/>
    </source>
</evidence>
<gene>
    <name evidence="1" type="ORF">PGTUg99_031273</name>
</gene>
<name>A0A5B0SEX8_PUCGR</name>
<organism evidence="1 2">
    <name type="scientific">Puccinia graminis f. sp. tritici</name>
    <dbReference type="NCBI Taxonomy" id="56615"/>
    <lineage>
        <taxon>Eukaryota</taxon>
        <taxon>Fungi</taxon>
        <taxon>Dikarya</taxon>
        <taxon>Basidiomycota</taxon>
        <taxon>Pucciniomycotina</taxon>
        <taxon>Pucciniomycetes</taxon>
        <taxon>Pucciniales</taxon>
        <taxon>Pucciniaceae</taxon>
        <taxon>Puccinia</taxon>
    </lineage>
</organism>
<dbReference type="EMBL" id="VDEP01000035">
    <property type="protein sequence ID" value="KAA1136427.1"/>
    <property type="molecule type" value="Genomic_DNA"/>
</dbReference>
<evidence type="ECO:0000313" key="1">
    <source>
        <dbReference type="EMBL" id="KAA1136427.1"/>
    </source>
</evidence>
<sequence>MCLLHPDLPRPPFIPRPPINLNLTPTNFFEFSSSNSPSVLLKMPANIPTAALRILCEETQSQTPPQNPQHQHSPMTKTPRVASITLDYLLYIELKKHAHLSRSAGVSRVNWEKISPTTRLAPFEANIVAFTWPRFRTEAMIHVANDCDSLRRFLFESQDAGKLVWMANIRNHPNYGVAVKINGDLDFLNFSNAAYEAFPANIAFKITMDNPT</sequence>
<comment type="caution">
    <text evidence="1">The sequence shown here is derived from an EMBL/GenBank/DDBJ whole genome shotgun (WGS) entry which is preliminary data.</text>
</comment>
<dbReference type="Proteomes" id="UP000325313">
    <property type="component" value="Unassembled WGS sequence"/>
</dbReference>